<dbReference type="KEGG" id="scl:sce7524"/>
<reference evidence="1 2" key="1">
    <citation type="journal article" date="2007" name="Nat. Biotechnol.">
        <title>Complete genome sequence of the myxobacterium Sorangium cellulosum.</title>
        <authorList>
            <person name="Schneiker S."/>
            <person name="Perlova O."/>
            <person name="Kaiser O."/>
            <person name="Gerth K."/>
            <person name="Alici A."/>
            <person name="Altmeyer M.O."/>
            <person name="Bartels D."/>
            <person name="Bekel T."/>
            <person name="Beyer S."/>
            <person name="Bode E."/>
            <person name="Bode H.B."/>
            <person name="Bolten C.J."/>
            <person name="Choudhuri J.V."/>
            <person name="Doss S."/>
            <person name="Elnakady Y.A."/>
            <person name="Frank B."/>
            <person name="Gaigalat L."/>
            <person name="Goesmann A."/>
            <person name="Groeger C."/>
            <person name="Gross F."/>
            <person name="Jelsbak L."/>
            <person name="Jelsbak L."/>
            <person name="Kalinowski J."/>
            <person name="Kegler C."/>
            <person name="Knauber T."/>
            <person name="Konietzny S."/>
            <person name="Kopp M."/>
            <person name="Krause L."/>
            <person name="Krug D."/>
            <person name="Linke B."/>
            <person name="Mahmud T."/>
            <person name="Martinez-Arias R."/>
            <person name="McHardy A.C."/>
            <person name="Merai M."/>
            <person name="Meyer F."/>
            <person name="Mormann S."/>
            <person name="Munoz-Dorado J."/>
            <person name="Perez J."/>
            <person name="Pradella S."/>
            <person name="Rachid S."/>
            <person name="Raddatz G."/>
            <person name="Rosenau F."/>
            <person name="Rueckert C."/>
            <person name="Sasse F."/>
            <person name="Scharfe M."/>
            <person name="Schuster S.C."/>
            <person name="Suen G."/>
            <person name="Treuner-Lange A."/>
            <person name="Velicer G.J."/>
            <person name="Vorholter F.-J."/>
            <person name="Weissman K.J."/>
            <person name="Welch R.D."/>
            <person name="Wenzel S.C."/>
            <person name="Whitworth D.E."/>
            <person name="Wilhelm S."/>
            <person name="Wittmann C."/>
            <person name="Bloecker H."/>
            <person name="Puehler A."/>
            <person name="Mueller R."/>
        </authorList>
    </citation>
    <scope>NUCLEOTIDE SEQUENCE [LARGE SCALE GENOMIC DNA]</scope>
    <source>
        <strain evidence="2">So ce56</strain>
    </source>
</reference>
<protein>
    <submittedName>
        <fullName evidence="1">Uncharacterized protein</fullName>
    </submittedName>
</protein>
<name>A9F4B7_SORC5</name>
<dbReference type="BioCyc" id="SCEL448385:SCE_RS38560-MONOMER"/>
<gene>
    <name evidence="1" type="ordered locus">sce7524</name>
</gene>
<dbReference type="STRING" id="448385.sce7524"/>
<accession>A9F4B7</accession>
<dbReference type="HOGENOM" id="CLU_1926195_0_0_7"/>
<sequence length="131" mass="15190">MNDLFDGDSNDLFPPADRAKIEALTEDPDATVGYELSKGMLVWSDEIPRDIDMSTFKKIVMLLAYRSMMYRPEEFRDSQNELVRDWFPTCRATWERARASGLRWIGFAPSRTDPANLARLLELEKSEFSDM</sequence>
<evidence type="ECO:0000313" key="1">
    <source>
        <dbReference type="EMBL" id="CAN97693.1"/>
    </source>
</evidence>
<evidence type="ECO:0000313" key="2">
    <source>
        <dbReference type="Proteomes" id="UP000002139"/>
    </source>
</evidence>
<keyword evidence="2" id="KW-1185">Reference proteome</keyword>
<dbReference type="AlphaFoldDB" id="A9F4B7"/>
<dbReference type="Proteomes" id="UP000002139">
    <property type="component" value="Chromosome"/>
</dbReference>
<proteinExistence type="predicted"/>
<dbReference type="EMBL" id="AM746676">
    <property type="protein sequence ID" value="CAN97693.1"/>
    <property type="molecule type" value="Genomic_DNA"/>
</dbReference>
<dbReference type="RefSeq" id="WP_012240132.1">
    <property type="nucleotide sequence ID" value="NC_010162.1"/>
</dbReference>
<organism evidence="1 2">
    <name type="scientific">Sorangium cellulosum (strain So ce56)</name>
    <name type="common">Polyangium cellulosum (strain So ce56)</name>
    <dbReference type="NCBI Taxonomy" id="448385"/>
    <lineage>
        <taxon>Bacteria</taxon>
        <taxon>Pseudomonadati</taxon>
        <taxon>Myxococcota</taxon>
        <taxon>Polyangia</taxon>
        <taxon>Polyangiales</taxon>
        <taxon>Polyangiaceae</taxon>
        <taxon>Sorangium</taxon>
    </lineage>
</organism>